<reference evidence="18 19" key="1">
    <citation type="submission" date="2015-09" db="EMBL/GenBank/DDBJ databases">
        <authorList>
            <consortium name="Pathogen Informatics"/>
        </authorList>
    </citation>
    <scope>NUCLEOTIDE SEQUENCE [LARGE SCALE GENOMIC DNA]</scope>
    <source>
        <strain evidence="9 18">2789STDY5834898</strain>
        <strain evidence="8 19">2789STDY5834942</strain>
    </source>
</reference>
<comment type="similarity">
    <text evidence="2">Belongs to the SusD family.</text>
</comment>
<dbReference type="Pfam" id="PF14322">
    <property type="entry name" value="SusD-like_3"/>
    <property type="match status" value="1"/>
</dbReference>
<dbReference type="InterPro" id="IPR012944">
    <property type="entry name" value="SusD_RagB_dom"/>
</dbReference>
<evidence type="ECO:0000313" key="8">
    <source>
        <dbReference type="EMBL" id="CUP25832.1"/>
    </source>
</evidence>
<evidence type="ECO:0000313" key="17">
    <source>
        <dbReference type="EMBL" id="RHE25603.1"/>
    </source>
</evidence>
<evidence type="ECO:0000256" key="2">
    <source>
        <dbReference type="ARBA" id="ARBA00006275"/>
    </source>
</evidence>
<evidence type="ECO:0000313" key="14">
    <source>
        <dbReference type="EMBL" id="KAB4257195.1"/>
    </source>
</evidence>
<feature type="domain" description="SusD-like N-terminal" evidence="7">
    <location>
        <begin position="26"/>
        <end position="229"/>
    </location>
</feature>
<evidence type="ECO:0000313" key="22">
    <source>
        <dbReference type="Proteomes" id="UP000283601"/>
    </source>
</evidence>
<dbReference type="EMBL" id="QSRK01000013">
    <property type="protein sequence ID" value="RGL13622.1"/>
    <property type="molecule type" value="Genomic_DNA"/>
</dbReference>
<evidence type="ECO:0000256" key="1">
    <source>
        <dbReference type="ARBA" id="ARBA00004442"/>
    </source>
</evidence>
<dbReference type="STRING" id="820.ERS852554_00130"/>
<dbReference type="PATRIC" id="fig|820.27.peg.3335"/>
<proteinExistence type="inferred from homology"/>
<dbReference type="Proteomes" id="UP000487221">
    <property type="component" value="Unassembled WGS sequence"/>
</dbReference>
<name>A0A139JZ12_BACUN</name>
<dbReference type="EMBL" id="WCTY01000040">
    <property type="protein sequence ID" value="KAB4180631.1"/>
    <property type="molecule type" value="Genomic_DNA"/>
</dbReference>
<reference evidence="10" key="6">
    <citation type="submission" date="2022-01" db="EMBL/GenBank/DDBJ databases">
        <title>Novel bile acid biosynthetic pathways are enriched in the microbiome of centenarians.</title>
        <authorList>
            <person name="Sato Y."/>
            <person name="Atarashi K."/>
            <person name="Plichta R.D."/>
            <person name="Arai Y."/>
            <person name="Sasajima S."/>
            <person name="Kearney M.S."/>
            <person name="Suda W."/>
            <person name="Takeshita K."/>
            <person name="Sasaki T."/>
            <person name="Okamoto S."/>
            <person name="Skelly N.A."/>
            <person name="Okamura Y."/>
            <person name="Vlamakis H."/>
            <person name="Li Y."/>
            <person name="Tanoue T."/>
            <person name="Takei H."/>
            <person name="Nittono H."/>
            <person name="Narushima S."/>
            <person name="Irie J."/>
            <person name="Itoh H."/>
            <person name="Moriya K."/>
            <person name="Sugiura Y."/>
            <person name="Suematsu M."/>
            <person name="Moritoki N."/>
            <person name="Shibata S."/>
            <person name="Littman R.D."/>
            <person name="Fischbach A.M."/>
            <person name="Uwamino Y."/>
            <person name="Inoue T."/>
            <person name="Honda A."/>
            <person name="Hattori M."/>
            <person name="Murai T."/>
            <person name="Xavier J.R."/>
            <person name="Hirose N."/>
            <person name="Honda K."/>
        </authorList>
    </citation>
    <scope>NUCLEOTIDE SEQUENCE</scope>
    <source>
        <strain evidence="10">CE91-St12</strain>
    </source>
</reference>
<evidence type="ECO:0000313" key="16">
    <source>
        <dbReference type="EMBL" id="RGL13622.1"/>
    </source>
</evidence>
<protein>
    <submittedName>
        <fullName evidence="10 12">Membrane protein</fullName>
    </submittedName>
    <submittedName>
        <fullName evidence="8">RagB/SusD domain-containing protein</fullName>
    </submittedName>
</protein>
<dbReference type="Proteomes" id="UP000283601">
    <property type="component" value="Unassembled WGS sequence"/>
</dbReference>
<dbReference type="CDD" id="cd08977">
    <property type="entry name" value="SusD"/>
    <property type="match status" value="1"/>
</dbReference>
<comment type="subcellular location">
    <subcellularLocation>
        <location evidence="1">Cell outer membrane</location>
    </subcellularLocation>
</comment>
<evidence type="ECO:0000313" key="12">
    <source>
        <dbReference type="EMBL" id="KAB4237869.1"/>
    </source>
</evidence>
<dbReference type="Proteomes" id="UP001055048">
    <property type="component" value="Unassembled WGS sequence"/>
</dbReference>
<reference evidence="20" key="2">
    <citation type="submission" date="2017-04" db="EMBL/GenBank/DDBJ databases">
        <title>Function of individual gut microbiota members based on whole genome sequencing of pure cultures obtained from chicken caecum.</title>
        <authorList>
            <person name="Medvecky M."/>
            <person name="Cejkova D."/>
            <person name="Polansky O."/>
            <person name="Karasova D."/>
            <person name="Kubasova T."/>
            <person name="Cizek A."/>
            <person name="Rychlik I."/>
        </authorList>
    </citation>
    <scope>NUCLEOTIDE SEQUENCE [LARGE SCALE GENOMIC DNA]</scope>
    <source>
        <strain evidence="20">An67</strain>
    </source>
</reference>
<evidence type="ECO:0000259" key="6">
    <source>
        <dbReference type="Pfam" id="PF07980"/>
    </source>
</evidence>
<evidence type="ECO:0000256" key="4">
    <source>
        <dbReference type="ARBA" id="ARBA00023136"/>
    </source>
</evidence>
<dbReference type="EMBL" id="NFHS01000008">
    <property type="protein sequence ID" value="OUN53197.1"/>
    <property type="molecule type" value="Genomic_DNA"/>
</dbReference>
<evidence type="ECO:0000313" key="24">
    <source>
        <dbReference type="Proteomes" id="UP000462376"/>
    </source>
</evidence>
<feature type="domain" description="RagB/SusD" evidence="6">
    <location>
        <begin position="300"/>
        <end position="501"/>
    </location>
</feature>
<evidence type="ECO:0000313" key="10">
    <source>
        <dbReference type="EMBL" id="GKH14830.1"/>
    </source>
</evidence>
<reference evidence="21 22" key="4">
    <citation type="submission" date="2018-08" db="EMBL/GenBank/DDBJ databases">
        <title>A genome reference for cultivated species of the human gut microbiota.</title>
        <authorList>
            <person name="Zou Y."/>
            <person name="Xue W."/>
            <person name="Luo G."/>
        </authorList>
    </citation>
    <scope>NUCLEOTIDE SEQUENCE [LARGE SCALE GENOMIC DNA]</scope>
    <source>
        <strain evidence="17 22">AM29-12AC</strain>
        <strain evidence="16 21">TF08-13</strain>
    </source>
</reference>
<dbReference type="Proteomes" id="UP000095766">
    <property type="component" value="Unassembled WGS sequence"/>
</dbReference>
<dbReference type="GO" id="GO:0009279">
    <property type="term" value="C:cell outer membrane"/>
    <property type="evidence" value="ECO:0007669"/>
    <property type="project" value="UniProtKB-SubCell"/>
</dbReference>
<evidence type="ECO:0000313" key="11">
    <source>
        <dbReference type="EMBL" id="KAB4180631.1"/>
    </source>
</evidence>
<dbReference type="EMBL" id="WCTM01000002">
    <property type="protein sequence ID" value="KAB4245325.1"/>
    <property type="molecule type" value="Genomic_DNA"/>
</dbReference>
<dbReference type="Proteomes" id="UP000462376">
    <property type="component" value="Unassembled WGS sequence"/>
</dbReference>
<gene>
    <name evidence="15" type="ORF">B5G17_15355</name>
    <name evidence="10" type="ORF">CE91St12_30400</name>
    <name evidence="17" type="ORF">DW758_00590</name>
    <name evidence="16" type="ORF">DXC80_09765</name>
    <name evidence="9" type="ORF">ERS852510_01600</name>
    <name evidence="8" type="ORF">ERS852554_00130</name>
    <name evidence="13" type="ORF">GAP41_03415</name>
    <name evidence="12" type="ORF">GAP47_08125</name>
    <name evidence="14" type="ORF">GAP48_05395</name>
    <name evidence="11" type="ORF">GAQ44_18770</name>
</gene>
<organism evidence="12 24">
    <name type="scientific">Bacteroides uniformis</name>
    <dbReference type="NCBI Taxonomy" id="820"/>
    <lineage>
        <taxon>Bacteria</taxon>
        <taxon>Pseudomonadati</taxon>
        <taxon>Bacteroidota</taxon>
        <taxon>Bacteroidia</taxon>
        <taxon>Bacteroidales</taxon>
        <taxon>Bacteroidaceae</taxon>
        <taxon>Bacteroides</taxon>
    </lineage>
</organism>
<reference evidence="23 24" key="5">
    <citation type="journal article" date="2019" name="Nat. Med.">
        <title>A library of human gut bacterial isolates paired with longitudinal multiomics data enables mechanistic microbiome research.</title>
        <authorList>
            <person name="Poyet M."/>
            <person name="Groussin M."/>
            <person name="Gibbons S.M."/>
            <person name="Avila-Pacheco J."/>
            <person name="Jiang X."/>
            <person name="Kearney S.M."/>
            <person name="Perrotta A.R."/>
            <person name="Berdy B."/>
            <person name="Zhao S."/>
            <person name="Lieberman T.D."/>
            <person name="Swanson P.K."/>
            <person name="Smith M."/>
            <person name="Roesemann S."/>
            <person name="Alexander J.E."/>
            <person name="Rich S.A."/>
            <person name="Livny J."/>
            <person name="Vlamakis H."/>
            <person name="Clish C."/>
            <person name="Bullock K."/>
            <person name="Deik A."/>
            <person name="Scott J."/>
            <person name="Pierce K.A."/>
            <person name="Xavier R.J."/>
            <person name="Alm E.J."/>
        </authorList>
    </citation>
    <scope>NUCLEOTIDE SEQUENCE [LARGE SCALE GENOMIC DNA]</scope>
    <source>
        <strain evidence="11 25">BIOML-A19</strain>
        <strain evidence="14 26">BIOML-A3</strain>
        <strain evidence="12 24">BIOML-A5</strain>
        <strain evidence="13 23">BIOML-A6</strain>
    </source>
</reference>
<dbReference type="InterPro" id="IPR033985">
    <property type="entry name" value="SusD-like_N"/>
</dbReference>
<evidence type="ECO:0000313" key="20">
    <source>
        <dbReference type="Proteomes" id="UP000196329"/>
    </source>
</evidence>
<dbReference type="Proteomes" id="UP000196329">
    <property type="component" value="Unassembled WGS sequence"/>
</dbReference>
<dbReference type="EMBL" id="BQNL01000001">
    <property type="protein sequence ID" value="GKH14830.1"/>
    <property type="molecule type" value="Genomic_DNA"/>
</dbReference>
<dbReference type="EMBL" id="WCTL01000005">
    <property type="protein sequence ID" value="KAB4237869.1"/>
    <property type="molecule type" value="Genomic_DNA"/>
</dbReference>
<dbReference type="EMBL" id="CZAO01000006">
    <property type="protein sequence ID" value="CUP46136.1"/>
    <property type="molecule type" value="Genomic_DNA"/>
</dbReference>
<evidence type="ECO:0000256" key="3">
    <source>
        <dbReference type="ARBA" id="ARBA00022729"/>
    </source>
</evidence>
<dbReference type="Gene3D" id="1.25.40.390">
    <property type="match status" value="1"/>
</dbReference>
<evidence type="ECO:0000313" key="21">
    <source>
        <dbReference type="Proteomes" id="UP000260795"/>
    </source>
</evidence>
<dbReference type="SUPFAM" id="SSF48452">
    <property type="entry name" value="TPR-like"/>
    <property type="match status" value="1"/>
</dbReference>
<dbReference type="Proteomes" id="UP000487989">
    <property type="component" value="Unassembled WGS sequence"/>
</dbReference>
<evidence type="ECO:0000313" key="18">
    <source>
        <dbReference type="Proteomes" id="UP000095766"/>
    </source>
</evidence>
<dbReference type="EMBL" id="CZBF01000001">
    <property type="protein sequence ID" value="CUP25832.1"/>
    <property type="molecule type" value="Genomic_DNA"/>
</dbReference>
<reference evidence="15" key="3">
    <citation type="journal article" date="2018" name="BMC Genomics">
        <title>Whole genome sequencing and function prediction of 133 gut anaerobes isolated from chicken caecum in pure cultures.</title>
        <authorList>
            <person name="Medvecky M."/>
            <person name="Cejkova D."/>
            <person name="Polansky O."/>
            <person name="Karasova D."/>
            <person name="Kubasova T."/>
            <person name="Cizek A."/>
            <person name="Rychlik I."/>
        </authorList>
    </citation>
    <scope>NUCLEOTIDE SEQUENCE</scope>
    <source>
        <strain evidence="15">An67</strain>
    </source>
</reference>
<evidence type="ECO:0000313" key="9">
    <source>
        <dbReference type="EMBL" id="CUP46136.1"/>
    </source>
</evidence>
<evidence type="ECO:0000313" key="23">
    <source>
        <dbReference type="Proteomes" id="UP000431575"/>
    </source>
</evidence>
<dbReference type="Pfam" id="PF07980">
    <property type="entry name" value="SusD_RagB"/>
    <property type="match status" value="1"/>
</dbReference>
<sequence length="501" mass="56125">MIDSDMKKITNLLYMLAVLLLASCSDFLDKSPKNTVDPETTVTDDVAIALTNACYRTLQSSNMYNQRIWTLDIVAGNSLVGAGGGTDGLETIQASNFITQSDNGMALYMWRSPWVGIGQCNIVLNSLLEAEAVSEKIKNRCLGEAYFLRAHYYYVLVRLYGGVPLRLAPYNPGEPTDIARATVEETYAQIISDCKNAVDLLPAKSSYDDENVGRACKDAALAMLADIYLTLAPNHTEYYQEVSDLCDEITNLGYDLSSCKYEDNFDALVNNGPESLFEVQYSGNTEYDFWGNNPQSSWLSTFMGPRNSDFVAGSYGWNQPTEEFVGQYESGDKRKDLTVLYAGCPDFDGKAYKSSYSNTGYNVRKFLVSKTVSPEYNTNPANFVIYRYADVLLKKAEALNEMGRPDQAAVPLNIVRKRAGLPEVSGLSQETMREKIIHERRMELAFEGHRWFDMIRVNNGEYAIKFLHSIGKSNVNKNRLLFPIPQTEMDANTLMVQNPGY</sequence>
<accession>A0A139JZ12</accession>
<dbReference type="EMBL" id="QSJZ01000001">
    <property type="protein sequence ID" value="RHE25603.1"/>
    <property type="molecule type" value="Genomic_DNA"/>
</dbReference>
<evidence type="ECO:0000313" key="15">
    <source>
        <dbReference type="EMBL" id="OUN53197.1"/>
    </source>
</evidence>
<dbReference type="Proteomes" id="UP000260795">
    <property type="component" value="Unassembled WGS sequence"/>
</dbReference>
<evidence type="ECO:0000313" key="19">
    <source>
        <dbReference type="Proteomes" id="UP000095788"/>
    </source>
</evidence>
<dbReference type="Proteomes" id="UP000431575">
    <property type="component" value="Unassembled WGS sequence"/>
</dbReference>
<dbReference type="Proteomes" id="UP000095788">
    <property type="component" value="Unassembled WGS sequence"/>
</dbReference>
<evidence type="ECO:0000256" key="5">
    <source>
        <dbReference type="ARBA" id="ARBA00023237"/>
    </source>
</evidence>
<evidence type="ECO:0000313" key="25">
    <source>
        <dbReference type="Proteomes" id="UP000487221"/>
    </source>
</evidence>
<evidence type="ECO:0000313" key="13">
    <source>
        <dbReference type="EMBL" id="KAB4245325.1"/>
    </source>
</evidence>
<evidence type="ECO:0000313" key="26">
    <source>
        <dbReference type="Proteomes" id="UP000487989"/>
    </source>
</evidence>
<keyword evidence="4" id="KW-0472">Membrane</keyword>
<dbReference type="AlphaFoldDB" id="A0A139JZ12"/>
<keyword evidence="3" id="KW-0732">Signal</keyword>
<dbReference type="PROSITE" id="PS51257">
    <property type="entry name" value="PROKAR_LIPOPROTEIN"/>
    <property type="match status" value="1"/>
</dbReference>
<evidence type="ECO:0000259" key="7">
    <source>
        <dbReference type="Pfam" id="PF14322"/>
    </source>
</evidence>
<keyword evidence="5" id="KW-0998">Cell outer membrane</keyword>
<dbReference type="EMBL" id="WCTJ01000006">
    <property type="protein sequence ID" value="KAB4257195.1"/>
    <property type="molecule type" value="Genomic_DNA"/>
</dbReference>
<dbReference type="InterPro" id="IPR011990">
    <property type="entry name" value="TPR-like_helical_dom_sf"/>
</dbReference>